<evidence type="ECO:0000256" key="1">
    <source>
        <dbReference type="SAM" id="Phobius"/>
    </source>
</evidence>
<keyword evidence="1" id="KW-0472">Membrane</keyword>
<dbReference type="AlphaFoldDB" id="A0A8S1R8P1"/>
<protein>
    <submittedName>
        <fullName evidence="2">Uncharacterized protein</fullName>
    </submittedName>
</protein>
<comment type="caution">
    <text evidence="2">The sequence shown here is derived from an EMBL/GenBank/DDBJ whole genome shotgun (WGS) entry which is preliminary data.</text>
</comment>
<feature type="transmembrane region" description="Helical" evidence="1">
    <location>
        <begin position="21"/>
        <end position="41"/>
    </location>
</feature>
<dbReference type="EMBL" id="CAJJDN010000142">
    <property type="protein sequence ID" value="CAD8123120.1"/>
    <property type="molecule type" value="Genomic_DNA"/>
</dbReference>
<dbReference type="GO" id="GO:0016226">
    <property type="term" value="P:iron-sulfur cluster assembly"/>
    <property type="evidence" value="ECO:0007669"/>
    <property type="project" value="TreeGrafter"/>
</dbReference>
<dbReference type="PANTHER" id="PTHR19920:SF0">
    <property type="entry name" value="CYTOSOLIC IRON-SULFUR PROTEIN ASSEMBLY PROTEIN CIAO1-RELATED"/>
    <property type="match status" value="1"/>
</dbReference>
<keyword evidence="1" id="KW-1133">Transmembrane helix</keyword>
<sequence length="366" mass="43324">MQIRQVFSSKIKNDFQEIEKELDVFICYCYNFSLFLIRLIILQINYSFQSFQFPSLTKQNQKFSLPRVEQLDLIDQFKFSSEINHNQSKQNNQELNLYLNSILNHLIIKLLNKVIQQEKRCWAVAFNKDCSITAATCEKLIKLYEFRKGMMKQIQVLNEHKSFVTTLNFMNKYNQFIYYGGFIFIWSINSNNQWIFSQALKEHSIQINCLIMNYNEDLIISSSSDLLLSFGLSKMNGSFNKQSQIIKILNEECNKVISCGWDQFLLIIEYQKCCKKWIVIQNIKIDCQGYRICFINNNLFAFQPNQGNLMHIYDINSLSKKLNKTKLIPINQGDDDYGQFPLQIQNQKATFEQALQQYQLNKKDRK</sequence>
<name>A0A8S1R8P1_9CILI</name>
<reference evidence="2" key="1">
    <citation type="submission" date="2021-01" db="EMBL/GenBank/DDBJ databases">
        <authorList>
            <consortium name="Genoscope - CEA"/>
            <person name="William W."/>
        </authorList>
    </citation>
    <scope>NUCLEOTIDE SEQUENCE</scope>
</reference>
<accession>A0A8S1R8P1</accession>
<dbReference type="Proteomes" id="UP000692954">
    <property type="component" value="Unassembled WGS sequence"/>
</dbReference>
<gene>
    <name evidence="2" type="ORF">PSON_ATCC_30995.1.T1420134</name>
</gene>
<evidence type="ECO:0000313" key="3">
    <source>
        <dbReference type="Proteomes" id="UP000692954"/>
    </source>
</evidence>
<dbReference type="GO" id="GO:0097361">
    <property type="term" value="C:cytosolic [4Fe-4S] assembly targeting complex"/>
    <property type="evidence" value="ECO:0007669"/>
    <property type="project" value="TreeGrafter"/>
</dbReference>
<keyword evidence="3" id="KW-1185">Reference proteome</keyword>
<keyword evidence="1" id="KW-0812">Transmembrane</keyword>
<dbReference type="PANTHER" id="PTHR19920">
    <property type="entry name" value="WD40 PROTEIN CIAO1"/>
    <property type="match status" value="1"/>
</dbReference>
<proteinExistence type="predicted"/>
<evidence type="ECO:0000313" key="2">
    <source>
        <dbReference type="EMBL" id="CAD8123120.1"/>
    </source>
</evidence>
<organism evidence="2 3">
    <name type="scientific">Paramecium sonneborni</name>
    <dbReference type="NCBI Taxonomy" id="65129"/>
    <lineage>
        <taxon>Eukaryota</taxon>
        <taxon>Sar</taxon>
        <taxon>Alveolata</taxon>
        <taxon>Ciliophora</taxon>
        <taxon>Intramacronucleata</taxon>
        <taxon>Oligohymenophorea</taxon>
        <taxon>Peniculida</taxon>
        <taxon>Parameciidae</taxon>
        <taxon>Paramecium</taxon>
    </lineage>
</organism>
<dbReference type="OrthoDB" id="189968at2759"/>